<dbReference type="Proteomes" id="UP000265618">
    <property type="component" value="Unassembled WGS sequence"/>
</dbReference>
<organism evidence="1 2">
    <name type="scientific">Kipferlia bialata</name>
    <dbReference type="NCBI Taxonomy" id="797122"/>
    <lineage>
        <taxon>Eukaryota</taxon>
        <taxon>Metamonada</taxon>
        <taxon>Carpediemonas-like organisms</taxon>
        <taxon>Kipferlia</taxon>
    </lineage>
</organism>
<dbReference type="AlphaFoldDB" id="A0A9K3GR35"/>
<sequence length="51" mass="5558">MRESIYPDKARLAVSPRGDLVAVYFSDGVLFTHVTTQGVKGKCHTATIHPS</sequence>
<feature type="non-terminal residue" evidence="1">
    <location>
        <position position="1"/>
    </location>
</feature>
<gene>
    <name evidence="1" type="ORF">KIPB_016095</name>
</gene>
<keyword evidence="2" id="KW-1185">Reference proteome</keyword>
<evidence type="ECO:0000313" key="2">
    <source>
        <dbReference type="Proteomes" id="UP000265618"/>
    </source>
</evidence>
<dbReference type="EMBL" id="BDIP01009541">
    <property type="protein sequence ID" value="GIQ92367.1"/>
    <property type="molecule type" value="Genomic_DNA"/>
</dbReference>
<proteinExistence type="predicted"/>
<evidence type="ECO:0000313" key="1">
    <source>
        <dbReference type="EMBL" id="GIQ92367.1"/>
    </source>
</evidence>
<name>A0A9K3GR35_9EUKA</name>
<comment type="caution">
    <text evidence="1">The sequence shown here is derived from an EMBL/GenBank/DDBJ whole genome shotgun (WGS) entry which is preliminary data.</text>
</comment>
<protein>
    <submittedName>
        <fullName evidence="1">Uncharacterized protein</fullName>
    </submittedName>
</protein>
<accession>A0A9K3GR35</accession>
<reference evidence="1 2" key="1">
    <citation type="journal article" date="2018" name="PLoS ONE">
        <title>The draft genome of Kipferlia bialata reveals reductive genome evolution in fornicate parasites.</title>
        <authorList>
            <person name="Tanifuji G."/>
            <person name="Takabayashi S."/>
            <person name="Kume K."/>
            <person name="Takagi M."/>
            <person name="Nakayama T."/>
            <person name="Kamikawa R."/>
            <person name="Inagaki Y."/>
            <person name="Hashimoto T."/>
        </authorList>
    </citation>
    <scope>NUCLEOTIDE SEQUENCE [LARGE SCALE GENOMIC DNA]</scope>
    <source>
        <strain evidence="1">NY0173</strain>
    </source>
</reference>